<evidence type="ECO:0000313" key="15">
    <source>
        <dbReference type="EMBL" id="KAK9816471.1"/>
    </source>
</evidence>
<keyword evidence="16" id="KW-1185">Reference proteome</keyword>
<keyword evidence="10" id="KW-0131">Cell cycle</keyword>
<dbReference type="InterPro" id="IPR041112">
    <property type="entry name" value="Nuf2_DHR10-like"/>
</dbReference>
<evidence type="ECO:0000256" key="10">
    <source>
        <dbReference type="ARBA" id="ARBA00023306"/>
    </source>
</evidence>
<keyword evidence="11" id="KW-0137">Centromere</keyword>
<feature type="coiled-coil region" evidence="12">
    <location>
        <begin position="249"/>
        <end position="405"/>
    </location>
</feature>
<proteinExistence type="inferred from homology"/>
<dbReference type="GO" id="GO:0051383">
    <property type="term" value="P:kinetochore organization"/>
    <property type="evidence" value="ECO:0007669"/>
    <property type="project" value="TreeGrafter"/>
</dbReference>
<comment type="caution">
    <text evidence="15">The sequence shown here is derived from an EMBL/GenBank/DDBJ whole genome shotgun (WGS) entry which is preliminary data.</text>
</comment>
<comment type="subcellular location">
    <subcellularLocation>
        <location evidence="2">Chromosome</location>
        <location evidence="2">Centromere</location>
        <location evidence="2">Kinetochore</location>
    </subcellularLocation>
    <subcellularLocation>
        <location evidence="1">Nucleus</location>
    </subcellularLocation>
</comment>
<evidence type="ECO:0008006" key="17">
    <source>
        <dbReference type="Google" id="ProtNLM"/>
    </source>
</evidence>
<reference evidence="15 16" key="1">
    <citation type="journal article" date="2024" name="Nat. Commun.">
        <title>Phylogenomics reveals the evolutionary origins of lichenization in chlorophyte algae.</title>
        <authorList>
            <person name="Puginier C."/>
            <person name="Libourel C."/>
            <person name="Otte J."/>
            <person name="Skaloud P."/>
            <person name="Haon M."/>
            <person name="Grisel S."/>
            <person name="Petersen M."/>
            <person name="Berrin J.G."/>
            <person name="Delaux P.M."/>
            <person name="Dal Grande F."/>
            <person name="Keller J."/>
        </authorList>
    </citation>
    <scope>NUCLEOTIDE SEQUENCE [LARGE SCALE GENOMIC DNA]</scope>
    <source>
        <strain evidence="15 16">SAG 2043</strain>
    </source>
</reference>
<dbReference type="GO" id="GO:0051301">
    <property type="term" value="P:cell division"/>
    <property type="evidence" value="ECO:0007669"/>
    <property type="project" value="UniProtKB-KW"/>
</dbReference>
<keyword evidence="8 12" id="KW-0175">Coiled coil</keyword>
<evidence type="ECO:0000313" key="16">
    <source>
        <dbReference type="Proteomes" id="UP001489004"/>
    </source>
</evidence>
<evidence type="ECO:0000259" key="14">
    <source>
        <dbReference type="Pfam" id="PF18595"/>
    </source>
</evidence>
<evidence type="ECO:0000256" key="4">
    <source>
        <dbReference type="ARBA" id="ARBA00022454"/>
    </source>
</evidence>
<dbReference type="GO" id="GO:0031262">
    <property type="term" value="C:Ndc80 complex"/>
    <property type="evidence" value="ECO:0007669"/>
    <property type="project" value="InterPro"/>
</dbReference>
<dbReference type="InterPro" id="IPR038275">
    <property type="entry name" value="Nuf2_N_sf"/>
</dbReference>
<sequence>MSGYSFPILSDQELLPCLKEMELPCSAAQLAKPTYEVVRPLYESMVTTLMGITREELQQPVFQAIVALEFPELHDESIPAVAFTKNLGKLMAAAGVKDFTMQDLYKPDAQRLRRNLSAIINFAKFREEKLVPYTEMQEATEGILAERQDLEDLNRQLMSELRRLQAERASEEPDVARLEADIHEVYTENQQLNKQQATLNSEVRAMKQQTNVLADEAADLKFKLANARQEGDQLRSLIVESPEKLQAMLEEIQAAVERERSLVAEAERKARDLQARLDTVAKVEKEVQKAQRVMEEVESELAKKKAISRQVKELRSQISGEEQEALQLAATQQHLKRQQASLAERMQRLEQQAALKKEAAASCVEEQLRDKEAIEAENAATMAKLTENDAMMRALREKIKELQTTQEVQISMVLDRYTSLRQQVAEYHTLLEAAMTPASRSAAVKAVTLR</sequence>
<protein>
    <recommendedName>
        <fullName evidence="17">Kinetochore protein Nuf2</fullName>
    </recommendedName>
</protein>
<dbReference type="PANTHER" id="PTHR21650">
    <property type="entry name" value="MEMBRALIN/KINETOCHORE PROTEIN NUF2"/>
    <property type="match status" value="1"/>
</dbReference>
<keyword evidence="4" id="KW-0158">Chromosome</keyword>
<accession>A0AAW1Q3Q2</accession>
<keyword evidence="7" id="KW-0995">Kinetochore</keyword>
<dbReference type="GO" id="GO:0005634">
    <property type="term" value="C:nucleus"/>
    <property type="evidence" value="ECO:0007669"/>
    <property type="project" value="UniProtKB-SubCell"/>
</dbReference>
<evidence type="ECO:0000256" key="1">
    <source>
        <dbReference type="ARBA" id="ARBA00004123"/>
    </source>
</evidence>
<feature type="domain" description="Nuf2 DHR10-like" evidence="14">
    <location>
        <begin position="254"/>
        <end position="365"/>
    </location>
</feature>
<dbReference type="GO" id="GO:0051315">
    <property type="term" value="P:attachment of mitotic spindle microtubules to kinetochore"/>
    <property type="evidence" value="ECO:0007669"/>
    <property type="project" value="TreeGrafter"/>
</dbReference>
<dbReference type="Pfam" id="PF18595">
    <property type="entry name" value="Nuf2_DHR10-like"/>
    <property type="match status" value="1"/>
</dbReference>
<dbReference type="EMBL" id="JALJOR010000005">
    <property type="protein sequence ID" value="KAK9816471.1"/>
    <property type="molecule type" value="Genomic_DNA"/>
</dbReference>
<dbReference type="GO" id="GO:0045132">
    <property type="term" value="P:meiotic chromosome segregation"/>
    <property type="evidence" value="ECO:0007669"/>
    <property type="project" value="TreeGrafter"/>
</dbReference>
<feature type="coiled-coil region" evidence="12">
    <location>
        <begin position="136"/>
        <end position="209"/>
    </location>
</feature>
<name>A0AAW1Q3Q2_9CHLO</name>
<dbReference type="Proteomes" id="UP001489004">
    <property type="component" value="Unassembled WGS sequence"/>
</dbReference>
<keyword evidence="5" id="KW-0132">Cell division</keyword>
<evidence type="ECO:0000256" key="2">
    <source>
        <dbReference type="ARBA" id="ARBA00004629"/>
    </source>
</evidence>
<feature type="domain" description="Kinetochore protein Nuf2 N-terminal" evidence="13">
    <location>
        <begin position="4"/>
        <end position="140"/>
    </location>
</feature>
<dbReference type="AlphaFoldDB" id="A0AAW1Q3Q2"/>
<dbReference type="InterPro" id="IPR005549">
    <property type="entry name" value="Kinetochore_Nuf2_N"/>
</dbReference>
<evidence type="ECO:0000259" key="13">
    <source>
        <dbReference type="Pfam" id="PF03800"/>
    </source>
</evidence>
<evidence type="ECO:0000256" key="9">
    <source>
        <dbReference type="ARBA" id="ARBA00023242"/>
    </source>
</evidence>
<evidence type="ECO:0000256" key="5">
    <source>
        <dbReference type="ARBA" id="ARBA00022618"/>
    </source>
</evidence>
<dbReference type="Gene3D" id="1.10.418.60">
    <property type="entry name" value="Ncd80 complex, Nuf2 subunit"/>
    <property type="match status" value="1"/>
</dbReference>
<evidence type="ECO:0000256" key="8">
    <source>
        <dbReference type="ARBA" id="ARBA00023054"/>
    </source>
</evidence>
<dbReference type="GO" id="GO:0044877">
    <property type="term" value="F:protein-containing complex binding"/>
    <property type="evidence" value="ECO:0007669"/>
    <property type="project" value="TreeGrafter"/>
</dbReference>
<evidence type="ECO:0000256" key="6">
    <source>
        <dbReference type="ARBA" id="ARBA00022776"/>
    </source>
</evidence>
<keyword evidence="9" id="KW-0539">Nucleus</keyword>
<keyword evidence="6" id="KW-0498">Mitosis</keyword>
<evidence type="ECO:0000256" key="7">
    <source>
        <dbReference type="ARBA" id="ARBA00022838"/>
    </source>
</evidence>
<comment type="similarity">
    <text evidence="3">Belongs to the NUF2 family.</text>
</comment>
<evidence type="ECO:0000256" key="12">
    <source>
        <dbReference type="SAM" id="Coils"/>
    </source>
</evidence>
<dbReference type="PANTHER" id="PTHR21650:SF2">
    <property type="entry name" value="KINETOCHORE PROTEIN NUF2"/>
    <property type="match status" value="1"/>
</dbReference>
<dbReference type="Pfam" id="PF03800">
    <property type="entry name" value="Nuf2"/>
    <property type="match status" value="1"/>
</dbReference>
<dbReference type="GO" id="GO:0007052">
    <property type="term" value="P:mitotic spindle organization"/>
    <property type="evidence" value="ECO:0007669"/>
    <property type="project" value="TreeGrafter"/>
</dbReference>
<gene>
    <name evidence="15" type="ORF">WJX72_000700</name>
</gene>
<organism evidence="15 16">
    <name type="scientific">[Myrmecia] bisecta</name>
    <dbReference type="NCBI Taxonomy" id="41462"/>
    <lineage>
        <taxon>Eukaryota</taxon>
        <taxon>Viridiplantae</taxon>
        <taxon>Chlorophyta</taxon>
        <taxon>core chlorophytes</taxon>
        <taxon>Trebouxiophyceae</taxon>
        <taxon>Trebouxiales</taxon>
        <taxon>Trebouxiaceae</taxon>
        <taxon>Myrmecia</taxon>
    </lineage>
</organism>
<evidence type="ECO:0000256" key="11">
    <source>
        <dbReference type="ARBA" id="ARBA00023328"/>
    </source>
</evidence>
<evidence type="ECO:0000256" key="3">
    <source>
        <dbReference type="ARBA" id="ARBA00005498"/>
    </source>
</evidence>